<feature type="compositionally biased region" description="Polar residues" evidence="1">
    <location>
        <begin position="44"/>
        <end position="69"/>
    </location>
</feature>
<dbReference type="EMBL" id="BSXT01001272">
    <property type="protein sequence ID" value="GMF40687.1"/>
    <property type="molecule type" value="Genomic_DNA"/>
</dbReference>
<keyword evidence="3" id="KW-1185">Reference proteome</keyword>
<evidence type="ECO:0000313" key="3">
    <source>
        <dbReference type="Proteomes" id="UP001165121"/>
    </source>
</evidence>
<dbReference type="AlphaFoldDB" id="A0A9W6XL14"/>
<comment type="caution">
    <text evidence="2">The sequence shown here is derived from an EMBL/GenBank/DDBJ whole genome shotgun (WGS) entry which is preliminary data.</text>
</comment>
<accession>A0A9W6XL14</accession>
<dbReference type="Proteomes" id="UP001165121">
    <property type="component" value="Unassembled WGS sequence"/>
</dbReference>
<evidence type="ECO:0000256" key="1">
    <source>
        <dbReference type="SAM" id="MobiDB-lite"/>
    </source>
</evidence>
<proteinExistence type="predicted"/>
<name>A0A9W6XL14_9STRA</name>
<organism evidence="2 3">
    <name type="scientific">Phytophthora fragariaefolia</name>
    <dbReference type="NCBI Taxonomy" id="1490495"/>
    <lineage>
        <taxon>Eukaryota</taxon>
        <taxon>Sar</taxon>
        <taxon>Stramenopiles</taxon>
        <taxon>Oomycota</taxon>
        <taxon>Peronosporomycetes</taxon>
        <taxon>Peronosporales</taxon>
        <taxon>Peronosporaceae</taxon>
        <taxon>Phytophthora</taxon>
    </lineage>
</organism>
<sequence>MGSSFTPTEHCQSSADRSSGHFLIQTAFEATQNAPVHKQKQRSSELTESSSLPRIHWQHQSTTDTSPCP</sequence>
<evidence type="ECO:0000313" key="2">
    <source>
        <dbReference type="EMBL" id="GMF40687.1"/>
    </source>
</evidence>
<feature type="region of interest" description="Disordered" evidence="1">
    <location>
        <begin position="30"/>
        <end position="69"/>
    </location>
</feature>
<reference evidence="2" key="1">
    <citation type="submission" date="2023-04" db="EMBL/GenBank/DDBJ databases">
        <title>Phytophthora fragariaefolia NBRC 109709.</title>
        <authorList>
            <person name="Ichikawa N."/>
            <person name="Sato H."/>
            <person name="Tonouchi N."/>
        </authorList>
    </citation>
    <scope>NUCLEOTIDE SEQUENCE</scope>
    <source>
        <strain evidence="2">NBRC 109709</strain>
    </source>
</reference>
<protein>
    <submittedName>
        <fullName evidence="2">Unnamed protein product</fullName>
    </submittedName>
</protein>
<gene>
    <name evidence="2" type="ORF">Pfra01_001257600</name>
</gene>